<evidence type="ECO:0000259" key="3">
    <source>
        <dbReference type="Pfam" id="PF02311"/>
    </source>
</evidence>
<dbReference type="SUPFAM" id="SSF51182">
    <property type="entry name" value="RmlC-like cupins"/>
    <property type="match status" value="1"/>
</dbReference>
<dbReference type="PANTHER" id="PTHR35848:SF6">
    <property type="entry name" value="CUPIN TYPE-2 DOMAIN-CONTAINING PROTEIN"/>
    <property type="match status" value="1"/>
</dbReference>
<protein>
    <recommendedName>
        <fullName evidence="3">AraC-type arabinose-binding/dimerisation domain-containing protein</fullName>
    </recommendedName>
</protein>
<proteinExistence type="predicted"/>
<dbReference type="InterPro" id="IPR014710">
    <property type="entry name" value="RmlC-like_jellyroll"/>
</dbReference>
<evidence type="ECO:0000256" key="1">
    <source>
        <dbReference type="ARBA" id="ARBA00022723"/>
    </source>
</evidence>
<dbReference type="InterPro" id="IPR003313">
    <property type="entry name" value="AraC-bd"/>
</dbReference>
<sequence length="131" mass="13711">MAVLLASGGMALHIQNDDLPGNETSRTFLGRDHGGVPVSFFIQASPNGHGPKPHRHPYAEVFVLHEGSGTFLAGDATIEATGGSVVVVPAGELHGFTASSAGPLRMTCIHTNDEMVTEWASLAAEDDDQHP</sequence>
<keyword evidence="1" id="KW-0479">Metal-binding</keyword>
<organism evidence="4 5">
    <name type="scientific">Asanoa iriomotensis</name>
    <dbReference type="NCBI Taxonomy" id="234613"/>
    <lineage>
        <taxon>Bacteria</taxon>
        <taxon>Bacillati</taxon>
        <taxon>Actinomycetota</taxon>
        <taxon>Actinomycetes</taxon>
        <taxon>Micromonosporales</taxon>
        <taxon>Micromonosporaceae</taxon>
        <taxon>Asanoa</taxon>
    </lineage>
</organism>
<keyword evidence="2" id="KW-0238">DNA-binding</keyword>
<accession>A0ABQ4BU49</accession>
<dbReference type="InterPro" id="IPR051610">
    <property type="entry name" value="GPI/OXD"/>
</dbReference>
<gene>
    <name evidence="4" type="ORF">Air01nite_01420</name>
</gene>
<name>A0ABQ4BU49_9ACTN</name>
<dbReference type="PANTHER" id="PTHR35848">
    <property type="entry name" value="OXALATE-BINDING PROTEIN"/>
    <property type="match status" value="1"/>
</dbReference>
<keyword evidence="5" id="KW-1185">Reference proteome</keyword>
<comment type="caution">
    <text evidence="4">The sequence shown here is derived from an EMBL/GenBank/DDBJ whole genome shotgun (WGS) entry which is preliminary data.</text>
</comment>
<evidence type="ECO:0000313" key="5">
    <source>
        <dbReference type="Proteomes" id="UP000624325"/>
    </source>
</evidence>
<evidence type="ECO:0000313" key="4">
    <source>
        <dbReference type="EMBL" id="GIF54047.1"/>
    </source>
</evidence>
<feature type="domain" description="AraC-type arabinose-binding/dimerisation" evidence="3">
    <location>
        <begin position="37"/>
        <end position="120"/>
    </location>
</feature>
<dbReference type="InterPro" id="IPR011051">
    <property type="entry name" value="RmlC_Cupin_sf"/>
</dbReference>
<evidence type="ECO:0000256" key="2">
    <source>
        <dbReference type="ARBA" id="ARBA00023125"/>
    </source>
</evidence>
<reference evidence="4 5" key="1">
    <citation type="submission" date="2021-01" db="EMBL/GenBank/DDBJ databases">
        <title>Whole genome shotgun sequence of Asanoa iriomotensis NBRC 100142.</title>
        <authorList>
            <person name="Komaki H."/>
            <person name="Tamura T."/>
        </authorList>
    </citation>
    <scope>NUCLEOTIDE SEQUENCE [LARGE SCALE GENOMIC DNA]</scope>
    <source>
        <strain evidence="4 5">NBRC 100142</strain>
    </source>
</reference>
<dbReference type="EMBL" id="BONC01000001">
    <property type="protein sequence ID" value="GIF54047.1"/>
    <property type="molecule type" value="Genomic_DNA"/>
</dbReference>
<dbReference type="Pfam" id="PF02311">
    <property type="entry name" value="AraC_binding"/>
    <property type="match status" value="1"/>
</dbReference>
<dbReference type="Proteomes" id="UP000624325">
    <property type="component" value="Unassembled WGS sequence"/>
</dbReference>
<dbReference type="Gene3D" id="2.60.120.10">
    <property type="entry name" value="Jelly Rolls"/>
    <property type="match status" value="1"/>
</dbReference>